<dbReference type="PANTHER" id="PTHR21621:SF0">
    <property type="entry name" value="BETA-CITRYLGLUTAMATE SYNTHASE B-RELATED"/>
    <property type="match status" value="1"/>
</dbReference>
<dbReference type="SUPFAM" id="SSF56059">
    <property type="entry name" value="Glutathione synthetase ATP-binding domain-like"/>
    <property type="match status" value="1"/>
</dbReference>
<dbReference type="Gene3D" id="3.30.470.20">
    <property type="entry name" value="ATP-grasp fold, B domain"/>
    <property type="match status" value="2"/>
</dbReference>
<feature type="coiled-coil region" evidence="2">
    <location>
        <begin position="484"/>
        <end position="511"/>
    </location>
</feature>
<dbReference type="PROSITE" id="PS50975">
    <property type="entry name" value="ATP_GRASP"/>
    <property type="match status" value="1"/>
</dbReference>
<feature type="domain" description="ATP-grasp" evidence="3">
    <location>
        <begin position="100"/>
        <end position="355"/>
    </location>
</feature>
<evidence type="ECO:0000256" key="1">
    <source>
        <dbReference type="PROSITE-ProRule" id="PRU00409"/>
    </source>
</evidence>
<gene>
    <name evidence="4" type="ORF">ACFOGI_05670</name>
</gene>
<proteinExistence type="predicted"/>
<dbReference type="EMBL" id="JBHRSA010000022">
    <property type="protein sequence ID" value="MFC3039733.1"/>
    <property type="molecule type" value="Genomic_DNA"/>
</dbReference>
<dbReference type="Proteomes" id="UP001595279">
    <property type="component" value="Unassembled WGS sequence"/>
</dbReference>
<evidence type="ECO:0000259" key="3">
    <source>
        <dbReference type="PROSITE" id="PS50975"/>
    </source>
</evidence>
<dbReference type="InterPro" id="IPR013651">
    <property type="entry name" value="ATP-grasp_RimK-type"/>
</dbReference>
<accession>A0ABV7CTX9</accession>
<reference evidence="5" key="1">
    <citation type="journal article" date="2019" name="Int. J. Syst. Evol. Microbiol.">
        <title>The Global Catalogue of Microorganisms (GCM) 10K type strain sequencing project: providing services to taxonomists for standard genome sequencing and annotation.</title>
        <authorList>
            <consortium name="The Broad Institute Genomics Platform"/>
            <consortium name="The Broad Institute Genome Sequencing Center for Infectious Disease"/>
            <person name="Wu L."/>
            <person name="Ma J."/>
        </authorList>
    </citation>
    <scope>NUCLEOTIDE SEQUENCE [LARGE SCALE GENOMIC DNA]</scope>
    <source>
        <strain evidence="5">KCTC 13128</strain>
    </source>
</reference>
<evidence type="ECO:0000313" key="5">
    <source>
        <dbReference type="Proteomes" id="UP001595279"/>
    </source>
</evidence>
<keyword evidence="1" id="KW-0547">Nucleotide-binding</keyword>
<name>A0ABV7CTX9_9BACI</name>
<organism evidence="4 5">
    <name type="scientific">Virgibacillus xinjiangensis</name>
    <dbReference type="NCBI Taxonomy" id="393090"/>
    <lineage>
        <taxon>Bacteria</taxon>
        <taxon>Bacillati</taxon>
        <taxon>Bacillota</taxon>
        <taxon>Bacilli</taxon>
        <taxon>Bacillales</taxon>
        <taxon>Bacillaceae</taxon>
        <taxon>Virgibacillus</taxon>
    </lineage>
</organism>
<dbReference type="PANTHER" id="PTHR21621">
    <property type="entry name" value="RIBOSOMAL PROTEIN S6 MODIFICATION PROTEIN"/>
    <property type="match status" value="1"/>
</dbReference>
<comment type="caution">
    <text evidence="4">The sequence shown here is derived from an EMBL/GenBank/DDBJ whole genome shotgun (WGS) entry which is preliminary data.</text>
</comment>
<protein>
    <submittedName>
        <fullName evidence="4">ATP-grasp domain-containing protein</fullName>
    </submittedName>
</protein>
<keyword evidence="5" id="KW-1185">Reference proteome</keyword>
<keyword evidence="2" id="KW-0175">Coiled coil</keyword>
<evidence type="ECO:0000313" key="4">
    <source>
        <dbReference type="EMBL" id="MFC3039733.1"/>
    </source>
</evidence>
<dbReference type="RefSeq" id="WP_390269751.1">
    <property type="nucleotide sequence ID" value="NZ_JBHRSA010000022.1"/>
</dbReference>
<keyword evidence="1" id="KW-0067">ATP-binding</keyword>
<evidence type="ECO:0000256" key="2">
    <source>
        <dbReference type="SAM" id="Coils"/>
    </source>
</evidence>
<sequence>MEHKSEGWLSHLAPDIVSHIHGNLLDSYAVALEGWRRGLTLRWHVKGSEKFGEMETWFVDRPGQLFSLSSQTKTHYFFRTRGDKVTNEAVQVGKDKEDTKRILSKAGVSVPQGRRFESDKSDEEIREYGQTAGYPLVVKPTDGSFGRGIVTNIQNDEELTDALIYVRQELNFKDIIVEQYIPGEEYRLYVVDDKVVGAIHRIPPNVTGDGKSTIRELIEEKNQERAKNPRLISCPIVSGYEVEVFIERDGLSLDSIPSAGRKVFLSEKSNVSLGGDPVDVLEILSEEAKNEAVKALDAIEGLKHGGVDLIIHPSKEPSESAIVLELNPTAQIGGILYPISGKARDIPSAIIDYYFPETSALSHKKPDIYFSLEEALFPLSNKTAEVTEVISITPGPLYTKKYVIRGKQEDYAYQQWMLKQAEGMSLFGSLQLEGETLEAVIAGFNQEELLRYDELLKESLEGDCIQEEVYNSSIKLGTQSLRSKDKLIAELHRIQGEAAKAKNERAVLQKKYLKMVNSRVWKSTEPIRRIGKFLKSKREI</sequence>
<dbReference type="SMART" id="SM01209">
    <property type="entry name" value="GARS_A"/>
    <property type="match status" value="1"/>
</dbReference>
<dbReference type="InterPro" id="IPR011761">
    <property type="entry name" value="ATP-grasp"/>
</dbReference>
<dbReference type="Pfam" id="PF08443">
    <property type="entry name" value="RimK"/>
    <property type="match status" value="1"/>
</dbReference>